<sequence>MDGVRSRIVELRDFVKKHSPDILLQETGHGPELSFALPPFTETTGASPSGGTSLTVFSDEKGLFHGDDEEESNDEEFHSKYDSSNELDRDLKEGDTVENKCFICRNAKTFGLLRFVLLNLGQVTTPELASGSPHHVKVKTFSYPASTLCKVVTNRRLLVCDHNFSASINYFRK</sequence>
<feature type="region of interest" description="Disordered" evidence="1">
    <location>
        <begin position="64"/>
        <end position="88"/>
    </location>
</feature>
<organism evidence="2 3">
    <name type="scientific">Trichonephila clavipes</name>
    <name type="common">Golden silk orbweaver</name>
    <name type="synonym">Nephila clavipes</name>
    <dbReference type="NCBI Taxonomy" id="2585209"/>
    <lineage>
        <taxon>Eukaryota</taxon>
        <taxon>Metazoa</taxon>
        <taxon>Ecdysozoa</taxon>
        <taxon>Arthropoda</taxon>
        <taxon>Chelicerata</taxon>
        <taxon>Arachnida</taxon>
        <taxon>Araneae</taxon>
        <taxon>Araneomorphae</taxon>
        <taxon>Entelegynae</taxon>
        <taxon>Araneoidea</taxon>
        <taxon>Nephilidae</taxon>
        <taxon>Trichonephila</taxon>
    </lineage>
</organism>
<dbReference type="Proteomes" id="UP000887159">
    <property type="component" value="Unassembled WGS sequence"/>
</dbReference>
<reference evidence="2" key="1">
    <citation type="submission" date="2020-08" db="EMBL/GenBank/DDBJ databases">
        <title>Multicomponent nature underlies the extraordinary mechanical properties of spider dragline silk.</title>
        <authorList>
            <person name="Kono N."/>
            <person name="Nakamura H."/>
            <person name="Mori M."/>
            <person name="Yoshida Y."/>
            <person name="Ohtoshi R."/>
            <person name="Malay A.D."/>
            <person name="Moran D.A.P."/>
            <person name="Tomita M."/>
            <person name="Numata K."/>
            <person name="Arakawa K."/>
        </authorList>
    </citation>
    <scope>NUCLEOTIDE SEQUENCE</scope>
</reference>
<accession>A0A8X6S3V4</accession>
<comment type="caution">
    <text evidence="2">The sequence shown here is derived from an EMBL/GenBank/DDBJ whole genome shotgun (WGS) entry which is preliminary data.</text>
</comment>
<keyword evidence="3" id="KW-1185">Reference proteome</keyword>
<evidence type="ECO:0000256" key="1">
    <source>
        <dbReference type="SAM" id="MobiDB-lite"/>
    </source>
</evidence>
<dbReference type="AlphaFoldDB" id="A0A8X6S3V4"/>
<evidence type="ECO:0000313" key="2">
    <source>
        <dbReference type="EMBL" id="GFY04155.1"/>
    </source>
</evidence>
<gene>
    <name evidence="2" type="ORF">TNCV_1199331</name>
</gene>
<name>A0A8X6S3V4_TRICX</name>
<dbReference type="EMBL" id="BMAU01021243">
    <property type="protein sequence ID" value="GFY04155.1"/>
    <property type="molecule type" value="Genomic_DNA"/>
</dbReference>
<proteinExistence type="predicted"/>
<evidence type="ECO:0000313" key="3">
    <source>
        <dbReference type="Proteomes" id="UP000887159"/>
    </source>
</evidence>
<feature type="compositionally biased region" description="Basic and acidic residues" evidence="1">
    <location>
        <begin position="75"/>
        <end position="88"/>
    </location>
</feature>
<protein>
    <submittedName>
        <fullName evidence="2">Uncharacterized protein</fullName>
    </submittedName>
</protein>